<dbReference type="InterPro" id="IPR001878">
    <property type="entry name" value="Znf_CCHC"/>
</dbReference>
<dbReference type="Pfam" id="PF14392">
    <property type="entry name" value="zf-CCHC_4"/>
    <property type="match status" value="1"/>
</dbReference>
<dbReference type="InterPro" id="IPR040256">
    <property type="entry name" value="At4g02000-like"/>
</dbReference>
<organism evidence="4 5">
    <name type="scientific">Rubroshorea leprosula</name>
    <dbReference type="NCBI Taxonomy" id="152421"/>
    <lineage>
        <taxon>Eukaryota</taxon>
        <taxon>Viridiplantae</taxon>
        <taxon>Streptophyta</taxon>
        <taxon>Embryophyta</taxon>
        <taxon>Tracheophyta</taxon>
        <taxon>Spermatophyta</taxon>
        <taxon>Magnoliopsida</taxon>
        <taxon>eudicotyledons</taxon>
        <taxon>Gunneridae</taxon>
        <taxon>Pentapetalae</taxon>
        <taxon>rosids</taxon>
        <taxon>malvids</taxon>
        <taxon>Malvales</taxon>
        <taxon>Dipterocarpaceae</taxon>
        <taxon>Rubroshorea</taxon>
    </lineage>
</organism>
<dbReference type="AlphaFoldDB" id="A0AAV5JLZ4"/>
<feature type="region of interest" description="Disordered" evidence="2">
    <location>
        <begin position="304"/>
        <end position="331"/>
    </location>
</feature>
<dbReference type="InterPro" id="IPR025836">
    <property type="entry name" value="Zn_knuckle_CX2CX4HX4C"/>
</dbReference>
<gene>
    <name evidence="4" type="ORF">SLEP1_g23560</name>
</gene>
<keyword evidence="1" id="KW-0479">Metal-binding</keyword>
<evidence type="ECO:0000259" key="3">
    <source>
        <dbReference type="PROSITE" id="PS50158"/>
    </source>
</evidence>
<dbReference type="PANTHER" id="PTHR31286">
    <property type="entry name" value="GLYCINE-RICH CELL WALL STRUCTURAL PROTEIN 1.8-LIKE"/>
    <property type="match status" value="1"/>
</dbReference>
<sequence>MCMPLIGLQMPASVFSIASRLYFFRVNIVPTRHHRAPPPLCCASSPSSRSKHTSSSTVKYRRFPSAAVKSRTLGSVIVLASFLHKRAIRFVASHLEEKRKHSHQVDKGDGIGWGVEYIRIRVFIDSRKPLRRGMTMTANEGPFWVDFRYERLPNFCYYCGMLDHVERDCKLGLELESLGVMEHPYSRDLHAAPKRGQHDAALQVGRWLRDASGNPVETAARRRWPSQYMEGMPNLESQKCHDESSPRNWRMIEKVIEGLMDRDCCRDFLENHVNPTYRDIISQLEINHIKIGHHHPIKNVVDHGNNESESTPFASKGHDHRQESGPMRPTDLYNDLVGNEKRGRGEGDNGAIVVLSAGAAEQVRRLQ</sequence>
<keyword evidence="1" id="KW-0862">Zinc</keyword>
<dbReference type="GO" id="GO:0003676">
    <property type="term" value="F:nucleic acid binding"/>
    <property type="evidence" value="ECO:0007669"/>
    <property type="project" value="InterPro"/>
</dbReference>
<accession>A0AAV5JLZ4</accession>
<reference evidence="4 5" key="1">
    <citation type="journal article" date="2021" name="Commun. Biol.">
        <title>The genome of Shorea leprosula (Dipterocarpaceae) highlights the ecological relevance of drought in aseasonal tropical rainforests.</title>
        <authorList>
            <person name="Ng K.K.S."/>
            <person name="Kobayashi M.J."/>
            <person name="Fawcett J.A."/>
            <person name="Hatakeyama M."/>
            <person name="Paape T."/>
            <person name="Ng C.H."/>
            <person name="Ang C.C."/>
            <person name="Tnah L.H."/>
            <person name="Lee C.T."/>
            <person name="Nishiyama T."/>
            <person name="Sese J."/>
            <person name="O'Brien M.J."/>
            <person name="Copetti D."/>
            <person name="Mohd Noor M.I."/>
            <person name="Ong R.C."/>
            <person name="Putra M."/>
            <person name="Sireger I.Z."/>
            <person name="Indrioko S."/>
            <person name="Kosugi Y."/>
            <person name="Izuno A."/>
            <person name="Isagi Y."/>
            <person name="Lee S.L."/>
            <person name="Shimizu K.K."/>
        </authorList>
    </citation>
    <scope>NUCLEOTIDE SEQUENCE [LARGE SCALE GENOMIC DNA]</scope>
    <source>
        <strain evidence="4">214</strain>
    </source>
</reference>
<dbReference type="EMBL" id="BPVZ01000036">
    <property type="protein sequence ID" value="GKV12419.1"/>
    <property type="molecule type" value="Genomic_DNA"/>
</dbReference>
<evidence type="ECO:0000256" key="2">
    <source>
        <dbReference type="SAM" id="MobiDB-lite"/>
    </source>
</evidence>
<dbReference type="PANTHER" id="PTHR31286:SF167">
    <property type="entry name" value="OS09G0268800 PROTEIN"/>
    <property type="match status" value="1"/>
</dbReference>
<name>A0AAV5JLZ4_9ROSI</name>
<protein>
    <recommendedName>
        <fullName evidence="3">CCHC-type domain-containing protein</fullName>
    </recommendedName>
</protein>
<keyword evidence="5" id="KW-1185">Reference proteome</keyword>
<evidence type="ECO:0000313" key="5">
    <source>
        <dbReference type="Proteomes" id="UP001054252"/>
    </source>
</evidence>
<dbReference type="GO" id="GO:0008270">
    <property type="term" value="F:zinc ion binding"/>
    <property type="evidence" value="ECO:0007669"/>
    <property type="project" value="UniProtKB-KW"/>
</dbReference>
<dbReference type="Proteomes" id="UP001054252">
    <property type="component" value="Unassembled WGS sequence"/>
</dbReference>
<comment type="caution">
    <text evidence="4">The sequence shown here is derived from an EMBL/GenBank/DDBJ whole genome shotgun (WGS) entry which is preliminary data.</text>
</comment>
<dbReference type="PROSITE" id="PS50158">
    <property type="entry name" value="ZF_CCHC"/>
    <property type="match status" value="1"/>
</dbReference>
<evidence type="ECO:0000313" key="4">
    <source>
        <dbReference type="EMBL" id="GKV12419.1"/>
    </source>
</evidence>
<feature type="domain" description="CCHC-type" evidence="3">
    <location>
        <begin position="156"/>
        <end position="170"/>
    </location>
</feature>
<proteinExistence type="predicted"/>
<evidence type="ECO:0000256" key="1">
    <source>
        <dbReference type="PROSITE-ProRule" id="PRU00047"/>
    </source>
</evidence>
<keyword evidence="1" id="KW-0863">Zinc-finger</keyword>